<comment type="caution">
    <text evidence="1">The sequence shown here is derived from an EMBL/GenBank/DDBJ whole genome shotgun (WGS) entry which is preliminary data.</text>
</comment>
<dbReference type="EMBL" id="JARJCM010000061">
    <property type="protein sequence ID" value="KAJ7033892.1"/>
    <property type="molecule type" value="Genomic_DNA"/>
</dbReference>
<organism evidence="1 2">
    <name type="scientific">Mycena alexandri</name>
    <dbReference type="NCBI Taxonomy" id="1745969"/>
    <lineage>
        <taxon>Eukaryota</taxon>
        <taxon>Fungi</taxon>
        <taxon>Dikarya</taxon>
        <taxon>Basidiomycota</taxon>
        <taxon>Agaricomycotina</taxon>
        <taxon>Agaricomycetes</taxon>
        <taxon>Agaricomycetidae</taxon>
        <taxon>Agaricales</taxon>
        <taxon>Marasmiineae</taxon>
        <taxon>Mycenaceae</taxon>
        <taxon>Mycena</taxon>
    </lineage>
</organism>
<keyword evidence="2" id="KW-1185">Reference proteome</keyword>
<proteinExistence type="predicted"/>
<evidence type="ECO:0000313" key="1">
    <source>
        <dbReference type="EMBL" id="KAJ7033892.1"/>
    </source>
</evidence>
<feature type="non-terminal residue" evidence="1">
    <location>
        <position position="1"/>
    </location>
</feature>
<dbReference type="Proteomes" id="UP001218188">
    <property type="component" value="Unassembled WGS sequence"/>
</dbReference>
<reference evidence="1" key="1">
    <citation type="submission" date="2023-03" db="EMBL/GenBank/DDBJ databases">
        <title>Massive genome expansion in bonnet fungi (Mycena s.s.) driven by repeated elements and novel gene families across ecological guilds.</title>
        <authorList>
            <consortium name="Lawrence Berkeley National Laboratory"/>
            <person name="Harder C.B."/>
            <person name="Miyauchi S."/>
            <person name="Viragh M."/>
            <person name="Kuo A."/>
            <person name="Thoen E."/>
            <person name="Andreopoulos B."/>
            <person name="Lu D."/>
            <person name="Skrede I."/>
            <person name="Drula E."/>
            <person name="Henrissat B."/>
            <person name="Morin E."/>
            <person name="Kohler A."/>
            <person name="Barry K."/>
            <person name="LaButti K."/>
            <person name="Morin E."/>
            <person name="Salamov A."/>
            <person name="Lipzen A."/>
            <person name="Mereny Z."/>
            <person name="Hegedus B."/>
            <person name="Baldrian P."/>
            <person name="Stursova M."/>
            <person name="Weitz H."/>
            <person name="Taylor A."/>
            <person name="Grigoriev I.V."/>
            <person name="Nagy L.G."/>
            <person name="Martin F."/>
            <person name="Kauserud H."/>
        </authorList>
    </citation>
    <scope>NUCLEOTIDE SEQUENCE</scope>
    <source>
        <strain evidence="1">CBHHK200</strain>
    </source>
</reference>
<dbReference type="AlphaFoldDB" id="A0AAD6X268"/>
<protein>
    <recommendedName>
        <fullName evidence="3">Tc1-like transposase DDE domain-containing protein</fullName>
    </recommendedName>
</protein>
<name>A0AAD6X268_9AGAR</name>
<accession>A0AAD6X268</accession>
<evidence type="ECO:0000313" key="2">
    <source>
        <dbReference type="Proteomes" id="UP001218188"/>
    </source>
</evidence>
<evidence type="ECO:0008006" key="3">
    <source>
        <dbReference type="Google" id="ProtNLM"/>
    </source>
</evidence>
<sequence length="55" mass="5949">ILPALLLDGITVVDIVEGSFNTHHFARFIRGLLDQMNPFPASNSVIVVSDSPRSA</sequence>
<gene>
    <name evidence="1" type="ORF">C8F04DRAFT_957150</name>
</gene>